<evidence type="ECO:0008006" key="6">
    <source>
        <dbReference type="Google" id="ProtNLM"/>
    </source>
</evidence>
<evidence type="ECO:0000313" key="4">
    <source>
        <dbReference type="EMBL" id="MBN4066576.1"/>
    </source>
</evidence>
<dbReference type="Gene3D" id="1.25.40.10">
    <property type="entry name" value="Tetratricopeptide repeat domain"/>
    <property type="match status" value="1"/>
</dbReference>
<dbReference type="Pfam" id="PF14559">
    <property type="entry name" value="TPR_19"/>
    <property type="match status" value="1"/>
</dbReference>
<evidence type="ECO:0000256" key="2">
    <source>
        <dbReference type="SAM" id="Coils"/>
    </source>
</evidence>
<evidence type="ECO:0000256" key="3">
    <source>
        <dbReference type="SAM" id="SignalP"/>
    </source>
</evidence>
<reference evidence="4 5" key="1">
    <citation type="submission" date="2021-02" db="EMBL/GenBank/DDBJ databases">
        <title>Activity-based single-cell genomes from oceanic crustal fluid captures similar information to metagenomic and metatranscriptomic surveys with orders of magnitude less sampling.</title>
        <authorList>
            <person name="D'Angelo T.S."/>
            <person name="Orcutt B.N."/>
        </authorList>
    </citation>
    <scope>NUCLEOTIDE SEQUENCE [LARGE SCALE GENOMIC DNA]</scope>
    <source>
        <strain evidence="4">AH-315-G07</strain>
    </source>
</reference>
<keyword evidence="5" id="KW-1185">Reference proteome</keyword>
<feature type="repeat" description="TPR" evidence="1">
    <location>
        <begin position="107"/>
        <end position="140"/>
    </location>
</feature>
<accession>A0ABS3APJ0</accession>
<keyword evidence="1" id="KW-0802">TPR repeat</keyword>
<proteinExistence type="predicted"/>
<dbReference type="PROSITE" id="PS50005">
    <property type="entry name" value="TPR"/>
    <property type="match status" value="2"/>
</dbReference>
<dbReference type="InterPro" id="IPR011990">
    <property type="entry name" value="TPR-like_helical_dom_sf"/>
</dbReference>
<name>A0ABS3APJ0_9BACT</name>
<evidence type="ECO:0000256" key="1">
    <source>
        <dbReference type="PROSITE-ProRule" id="PRU00339"/>
    </source>
</evidence>
<dbReference type="Proteomes" id="UP000722121">
    <property type="component" value="Unassembled WGS sequence"/>
</dbReference>
<keyword evidence="2" id="KW-0175">Coiled coil</keyword>
<feature type="repeat" description="TPR" evidence="1">
    <location>
        <begin position="73"/>
        <end position="106"/>
    </location>
</feature>
<organism evidence="4 5">
    <name type="scientific">Simkania negevensis</name>
    <dbReference type="NCBI Taxonomy" id="83561"/>
    <lineage>
        <taxon>Bacteria</taxon>
        <taxon>Pseudomonadati</taxon>
        <taxon>Chlamydiota</taxon>
        <taxon>Chlamydiia</taxon>
        <taxon>Parachlamydiales</taxon>
        <taxon>Simkaniaceae</taxon>
        <taxon>Simkania</taxon>
    </lineage>
</organism>
<dbReference type="EMBL" id="JAFITR010000007">
    <property type="protein sequence ID" value="MBN4066576.1"/>
    <property type="molecule type" value="Genomic_DNA"/>
</dbReference>
<feature type="coiled-coil region" evidence="2">
    <location>
        <begin position="155"/>
        <end position="189"/>
    </location>
</feature>
<sequence length="428" mass="49470">MMKVCLFVFLFFGSINSLLAVDQQALLKAVDRIAQQQKNLADEIDSLRLLLGASSKLDILAPIDPPKRTTQRVKLRYEDGIKAYKEGEYEKAKESFQLAWEATPESGEANFNLGLAYYKIGNTPLAKKMLKATLDVHPSFPHAKEVRSFLEGENYDSLAQSKEEETEEMVSLRNDLKNMQKEIDSYLQSKDLAISKKMRHAVELLQKMQGLAAPHKKLQQEILPSVADTYALFHLYKKAMKTLDLYEKSMEGKVLEDGYYSSKLKLEQKYKEQQHQLSEYLGNTPEDRIALLLERDMEELRIFAAQMDEFVSKANSEDPDFQKICQRLAEYQWGNKKNRHVVVANRFQDLLFSSLPGTLPLNRYQDKKGRRFFGDILLLADNMEEEQTEYVEIPLSINGEEVNYILMYTYIPKHSAFIMVRLPKEDFV</sequence>
<evidence type="ECO:0000313" key="5">
    <source>
        <dbReference type="Proteomes" id="UP000722121"/>
    </source>
</evidence>
<protein>
    <recommendedName>
        <fullName evidence="6">Tetratricopeptide repeat protein</fullName>
    </recommendedName>
</protein>
<keyword evidence="3" id="KW-0732">Signal</keyword>
<dbReference type="SUPFAM" id="SSF48452">
    <property type="entry name" value="TPR-like"/>
    <property type="match status" value="1"/>
</dbReference>
<dbReference type="SMART" id="SM00028">
    <property type="entry name" value="TPR"/>
    <property type="match status" value="2"/>
</dbReference>
<dbReference type="InterPro" id="IPR019734">
    <property type="entry name" value="TPR_rpt"/>
</dbReference>
<feature type="signal peptide" evidence="3">
    <location>
        <begin position="1"/>
        <end position="20"/>
    </location>
</feature>
<comment type="caution">
    <text evidence="4">The sequence shown here is derived from an EMBL/GenBank/DDBJ whole genome shotgun (WGS) entry which is preliminary data.</text>
</comment>
<feature type="chain" id="PRO_5046266952" description="Tetratricopeptide repeat protein" evidence="3">
    <location>
        <begin position="21"/>
        <end position="428"/>
    </location>
</feature>
<gene>
    <name evidence="4" type="ORF">JYU14_00640</name>
</gene>